<keyword evidence="2" id="KW-0902">Two-component regulatory system</keyword>
<keyword evidence="1 6" id="KW-0597">Phosphoprotein</keyword>
<evidence type="ECO:0000259" key="7">
    <source>
        <dbReference type="PROSITE" id="PS50043"/>
    </source>
</evidence>
<dbReference type="InterPro" id="IPR039420">
    <property type="entry name" value="WalR-like"/>
</dbReference>
<dbReference type="GO" id="GO:0003677">
    <property type="term" value="F:DNA binding"/>
    <property type="evidence" value="ECO:0007669"/>
    <property type="project" value="UniProtKB-KW"/>
</dbReference>
<feature type="domain" description="Response regulatory" evidence="8">
    <location>
        <begin position="3"/>
        <end position="119"/>
    </location>
</feature>
<dbReference type="AlphaFoldDB" id="A0A6N7EZK6"/>
<dbReference type="SUPFAM" id="SSF52172">
    <property type="entry name" value="CheY-like"/>
    <property type="match status" value="1"/>
</dbReference>
<dbReference type="GO" id="GO:0000160">
    <property type="term" value="P:phosphorelay signal transduction system"/>
    <property type="evidence" value="ECO:0007669"/>
    <property type="project" value="UniProtKB-KW"/>
</dbReference>
<evidence type="ECO:0000256" key="4">
    <source>
        <dbReference type="ARBA" id="ARBA00023125"/>
    </source>
</evidence>
<proteinExistence type="predicted"/>
<keyword evidence="3" id="KW-0805">Transcription regulation</keyword>
<dbReference type="SMART" id="SM00421">
    <property type="entry name" value="HTH_LUXR"/>
    <property type="match status" value="1"/>
</dbReference>
<evidence type="ECO:0000259" key="8">
    <source>
        <dbReference type="PROSITE" id="PS50110"/>
    </source>
</evidence>
<dbReference type="InterPro" id="IPR011006">
    <property type="entry name" value="CheY-like_superfamily"/>
</dbReference>
<dbReference type="Gene3D" id="3.40.50.2300">
    <property type="match status" value="1"/>
</dbReference>
<dbReference type="GO" id="GO:0006355">
    <property type="term" value="P:regulation of DNA-templated transcription"/>
    <property type="evidence" value="ECO:0007669"/>
    <property type="project" value="InterPro"/>
</dbReference>
<reference evidence="9 10" key="1">
    <citation type="submission" date="2019-10" db="EMBL/GenBank/DDBJ databases">
        <title>Cardiobacteriales fam. a chemoheterotrophic member of the order Cardiobacteriales, and proposal of Cardiobacteriales fam. nov.</title>
        <authorList>
            <person name="Wang C."/>
        </authorList>
    </citation>
    <scope>NUCLEOTIDE SEQUENCE [LARGE SCALE GENOMIC DNA]</scope>
    <source>
        <strain evidence="9 10">ML27</strain>
    </source>
</reference>
<evidence type="ECO:0000313" key="9">
    <source>
        <dbReference type="EMBL" id="MPV86955.1"/>
    </source>
</evidence>
<evidence type="ECO:0000256" key="1">
    <source>
        <dbReference type="ARBA" id="ARBA00022553"/>
    </source>
</evidence>
<dbReference type="PROSITE" id="PS50043">
    <property type="entry name" value="HTH_LUXR_2"/>
    <property type="match status" value="1"/>
</dbReference>
<sequence>MINVVIIDDHELIRIATASLLEQQADISVIGDAATGEEGLELIKTLKPHIVITDISMPGIDGIEVTRKIKKSHKKVHVIVLSRFDNSPYPEKVLAAGASGYINKGASPDSITEAIYKVMAGEKYMSPDVAANLIFGHVDGTKQIDTVRDNPFEKLTKREFQIVKYLIDGIRPNDIADLLDISVKTVFTHRSRLHNKLGTKNDVELTKLANKYNL</sequence>
<evidence type="ECO:0000256" key="2">
    <source>
        <dbReference type="ARBA" id="ARBA00023012"/>
    </source>
</evidence>
<dbReference type="InterPro" id="IPR001789">
    <property type="entry name" value="Sig_transdc_resp-reg_receiver"/>
</dbReference>
<dbReference type="InterPro" id="IPR000792">
    <property type="entry name" value="Tscrpt_reg_LuxR_C"/>
</dbReference>
<evidence type="ECO:0000256" key="5">
    <source>
        <dbReference type="ARBA" id="ARBA00023163"/>
    </source>
</evidence>
<keyword evidence="10" id="KW-1185">Reference proteome</keyword>
<dbReference type="InterPro" id="IPR016032">
    <property type="entry name" value="Sig_transdc_resp-reg_C-effctor"/>
</dbReference>
<evidence type="ECO:0000313" key="10">
    <source>
        <dbReference type="Proteomes" id="UP000471298"/>
    </source>
</evidence>
<accession>A0A6N7EZK6</accession>
<dbReference type="SMART" id="SM00448">
    <property type="entry name" value="REC"/>
    <property type="match status" value="1"/>
</dbReference>
<dbReference type="PRINTS" id="PR00038">
    <property type="entry name" value="HTHLUXR"/>
</dbReference>
<feature type="domain" description="HTH luxR-type" evidence="7">
    <location>
        <begin position="148"/>
        <end position="213"/>
    </location>
</feature>
<keyword evidence="4" id="KW-0238">DNA-binding</keyword>
<dbReference type="InterPro" id="IPR058245">
    <property type="entry name" value="NreC/VraR/RcsB-like_REC"/>
</dbReference>
<evidence type="ECO:0000256" key="6">
    <source>
        <dbReference type="PROSITE-ProRule" id="PRU00169"/>
    </source>
</evidence>
<dbReference type="RefSeq" id="WP_152810942.1">
    <property type="nucleotide sequence ID" value="NZ_WHNW01000014.1"/>
</dbReference>
<dbReference type="EMBL" id="WHNW01000014">
    <property type="protein sequence ID" value="MPV86955.1"/>
    <property type="molecule type" value="Genomic_DNA"/>
</dbReference>
<name>A0A6N7EZK6_9GAMM</name>
<dbReference type="InParanoid" id="A0A6N7EZK6"/>
<dbReference type="PROSITE" id="PS50110">
    <property type="entry name" value="RESPONSE_REGULATORY"/>
    <property type="match status" value="1"/>
</dbReference>
<evidence type="ECO:0000256" key="3">
    <source>
        <dbReference type="ARBA" id="ARBA00023015"/>
    </source>
</evidence>
<gene>
    <name evidence="9" type="ORF">GCU85_09480</name>
</gene>
<feature type="modified residue" description="4-aspartylphosphate" evidence="6">
    <location>
        <position position="54"/>
    </location>
</feature>
<protein>
    <submittedName>
        <fullName evidence="9">Response regulator</fullName>
    </submittedName>
</protein>
<dbReference type="CDD" id="cd06170">
    <property type="entry name" value="LuxR_C_like"/>
    <property type="match status" value="1"/>
</dbReference>
<dbReference type="PANTHER" id="PTHR43214:SF3">
    <property type="entry name" value="RESPONSE REGULATOR UVRY"/>
    <property type="match status" value="1"/>
</dbReference>
<dbReference type="SUPFAM" id="SSF46894">
    <property type="entry name" value="C-terminal effector domain of the bipartite response regulators"/>
    <property type="match status" value="1"/>
</dbReference>
<dbReference type="Pfam" id="PF00196">
    <property type="entry name" value="GerE"/>
    <property type="match status" value="1"/>
</dbReference>
<dbReference type="CDD" id="cd17535">
    <property type="entry name" value="REC_NarL-like"/>
    <property type="match status" value="1"/>
</dbReference>
<dbReference type="FunCoup" id="A0A6N7EZK6">
    <property type="interactions" value="130"/>
</dbReference>
<dbReference type="PANTHER" id="PTHR43214">
    <property type="entry name" value="TWO-COMPONENT RESPONSE REGULATOR"/>
    <property type="match status" value="1"/>
</dbReference>
<dbReference type="Proteomes" id="UP000471298">
    <property type="component" value="Unassembled WGS sequence"/>
</dbReference>
<keyword evidence="5" id="KW-0804">Transcription</keyword>
<comment type="caution">
    <text evidence="9">The sequence shown here is derived from an EMBL/GenBank/DDBJ whole genome shotgun (WGS) entry which is preliminary data.</text>
</comment>
<organism evidence="9 10">
    <name type="scientific">Ostreibacterium oceani</name>
    <dbReference type="NCBI Taxonomy" id="2654998"/>
    <lineage>
        <taxon>Bacteria</taxon>
        <taxon>Pseudomonadati</taxon>
        <taxon>Pseudomonadota</taxon>
        <taxon>Gammaproteobacteria</taxon>
        <taxon>Cardiobacteriales</taxon>
        <taxon>Ostreibacteriaceae</taxon>
        <taxon>Ostreibacterium</taxon>
    </lineage>
</organism>
<dbReference type="Pfam" id="PF00072">
    <property type="entry name" value="Response_reg"/>
    <property type="match status" value="1"/>
</dbReference>